<evidence type="ECO:0000313" key="3">
    <source>
        <dbReference type="EMBL" id="OIT19351.1"/>
    </source>
</evidence>
<dbReference type="KEGG" id="nau:109236232"/>
<dbReference type="OMA" id="KNGMAIN"/>
<name>A0A1J6KBK0_NICAT</name>
<dbReference type="SMR" id="A0A1J6KBK0"/>
<accession>A0A1J6KBK0</accession>
<comment type="caution">
    <text evidence="3">The sequence shown here is derived from an EMBL/GenBank/DDBJ whole genome shotgun (WGS) entry which is preliminary data.</text>
</comment>
<dbReference type="EMBL" id="MJEQ01007870">
    <property type="protein sequence ID" value="OIT19351.1"/>
    <property type="molecule type" value="Genomic_DNA"/>
</dbReference>
<dbReference type="PANTHER" id="PTHR21250">
    <property type="entry name" value="PRE-RRNA-PROCESSING PROTEIN TSR2 HOMOLOG"/>
    <property type="match status" value="1"/>
</dbReference>
<comment type="similarity">
    <text evidence="1">Belongs to the TSR2 family.</text>
</comment>
<keyword evidence="2" id="KW-0698">rRNA processing</keyword>
<reference evidence="3" key="1">
    <citation type="submission" date="2016-11" db="EMBL/GenBank/DDBJ databases">
        <title>The genome of Nicotiana attenuata.</title>
        <authorList>
            <person name="Xu S."/>
            <person name="Brockmoeller T."/>
            <person name="Gaquerel E."/>
            <person name="Navarro A."/>
            <person name="Kuhl H."/>
            <person name="Gase K."/>
            <person name="Ling Z."/>
            <person name="Zhou W."/>
            <person name="Kreitzer C."/>
            <person name="Stanke M."/>
            <person name="Tang H."/>
            <person name="Lyons E."/>
            <person name="Pandey P."/>
            <person name="Pandey S.P."/>
            <person name="Timmermann B."/>
            <person name="Baldwin I.T."/>
        </authorList>
    </citation>
    <scope>NUCLEOTIDE SEQUENCE [LARGE SCALE GENOMIC DNA]</scope>
    <source>
        <strain evidence="3">UT</strain>
    </source>
</reference>
<dbReference type="STRING" id="49451.A0A1J6KBK0"/>
<evidence type="ECO:0008006" key="5">
    <source>
        <dbReference type="Google" id="ProtNLM"/>
    </source>
</evidence>
<keyword evidence="4" id="KW-1185">Reference proteome</keyword>
<sequence length="132" mass="14794">MMEGFINANKDEACLATNNRNVKAKLSLSPLQEGISKLLSQWPGLQMAIQNEWGGQDSPQKSKQLSFDILSCLSQSNAETIGVEDVENLLYERLLLSFNTDIDDGSIEEVAEQLMTLREEYVHGNHLYTTTK</sequence>
<proteinExistence type="inferred from homology"/>
<evidence type="ECO:0000256" key="2">
    <source>
        <dbReference type="ARBA" id="ARBA00022552"/>
    </source>
</evidence>
<dbReference type="Pfam" id="PF10273">
    <property type="entry name" value="WGG"/>
    <property type="match status" value="1"/>
</dbReference>
<gene>
    <name evidence="3" type="ORF">A4A49_41586</name>
</gene>
<dbReference type="GO" id="GO:0006364">
    <property type="term" value="P:rRNA processing"/>
    <property type="evidence" value="ECO:0007669"/>
    <property type="project" value="UniProtKB-KW"/>
</dbReference>
<organism evidence="3 4">
    <name type="scientific">Nicotiana attenuata</name>
    <name type="common">Coyote tobacco</name>
    <dbReference type="NCBI Taxonomy" id="49451"/>
    <lineage>
        <taxon>Eukaryota</taxon>
        <taxon>Viridiplantae</taxon>
        <taxon>Streptophyta</taxon>
        <taxon>Embryophyta</taxon>
        <taxon>Tracheophyta</taxon>
        <taxon>Spermatophyta</taxon>
        <taxon>Magnoliopsida</taxon>
        <taxon>eudicotyledons</taxon>
        <taxon>Gunneridae</taxon>
        <taxon>Pentapetalae</taxon>
        <taxon>asterids</taxon>
        <taxon>lamiids</taxon>
        <taxon>Solanales</taxon>
        <taxon>Solanaceae</taxon>
        <taxon>Nicotianoideae</taxon>
        <taxon>Nicotianeae</taxon>
        <taxon>Nicotiana</taxon>
    </lineage>
</organism>
<evidence type="ECO:0000256" key="1">
    <source>
        <dbReference type="ARBA" id="ARBA00006524"/>
    </source>
</evidence>
<dbReference type="KEGG" id="nau:109221551"/>
<dbReference type="Gramene" id="OIT19351">
    <property type="protein sequence ID" value="OIT19351"/>
    <property type="gene ID" value="A4A49_41586"/>
</dbReference>
<evidence type="ECO:0000313" key="4">
    <source>
        <dbReference type="Proteomes" id="UP000187609"/>
    </source>
</evidence>
<protein>
    <recommendedName>
        <fullName evidence="5">Pre-rRNA-processing protein TSR2 homolog</fullName>
    </recommendedName>
</protein>
<dbReference type="InterPro" id="IPR019398">
    <property type="entry name" value="Pre-rRNA_process_TSR2"/>
</dbReference>
<dbReference type="OrthoDB" id="263560at2759"/>
<dbReference type="Proteomes" id="UP000187609">
    <property type="component" value="Unassembled WGS sequence"/>
</dbReference>
<dbReference type="AlphaFoldDB" id="A0A1J6KBK0"/>